<dbReference type="InterPro" id="IPR029058">
    <property type="entry name" value="AB_hydrolase_fold"/>
</dbReference>
<dbReference type="InterPro" id="IPR022742">
    <property type="entry name" value="Hydrolase_4"/>
</dbReference>
<accession>A0ABW3CUB4</accession>
<evidence type="ECO:0000313" key="3">
    <source>
        <dbReference type="Proteomes" id="UP001596978"/>
    </source>
</evidence>
<protein>
    <submittedName>
        <fullName evidence="2">Alpha/beta hydrolase</fullName>
    </submittedName>
</protein>
<dbReference type="GO" id="GO:0016787">
    <property type="term" value="F:hydrolase activity"/>
    <property type="evidence" value="ECO:0007669"/>
    <property type="project" value="UniProtKB-KW"/>
</dbReference>
<feature type="domain" description="Serine aminopeptidase S33" evidence="1">
    <location>
        <begin position="26"/>
        <end position="260"/>
    </location>
</feature>
<evidence type="ECO:0000313" key="2">
    <source>
        <dbReference type="EMBL" id="MFD0860874.1"/>
    </source>
</evidence>
<organism evidence="2 3">
    <name type="scientific">Sungkyunkwania multivorans</name>
    <dbReference type="NCBI Taxonomy" id="1173618"/>
    <lineage>
        <taxon>Bacteria</taxon>
        <taxon>Pseudomonadati</taxon>
        <taxon>Bacteroidota</taxon>
        <taxon>Flavobacteriia</taxon>
        <taxon>Flavobacteriales</taxon>
        <taxon>Flavobacteriaceae</taxon>
        <taxon>Sungkyunkwania</taxon>
    </lineage>
</organism>
<dbReference type="Proteomes" id="UP001596978">
    <property type="component" value="Unassembled WGS sequence"/>
</dbReference>
<comment type="caution">
    <text evidence="2">The sequence shown here is derived from an EMBL/GenBank/DDBJ whole genome shotgun (WGS) entry which is preliminary data.</text>
</comment>
<dbReference type="RefSeq" id="WP_386403050.1">
    <property type="nucleotide sequence ID" value="NZ_JBHTJH010000002.1"/>
</dbReference>
<reference evidence="3" key="1">
    <citation type="journal article" date="2019" name="Int. J. Syst. Evol. Microbiol.">
        <title>The Global Catalogue of Microorganisms (GCM) 10K type strain sequencing project: providing services to taxonomists for standard genome sequencing and annotation.</title>
        <authorList>
            <consortium name="The Broad Institute Genomics Platform"/>
            <consortium name="The Broad Institute Genome Sequencing Center for Infectious Disease"/>
            <person name="Wu L."/>
            <person name="Ma J."/>
        </authorList>
    </citation>
    <scope>NUCLEOTIDE SEQUENCE [LARGE SCALE GENOMIC DNA]</scope>
    <source>
        <strain evidence="3">CCUG 62952</strain>
    </source>
</reference>
<evidence type="ECO:0000259" key="1">
    <source>
        <dbReference type="Pfam" id="PF12146"/>
    </source>
</evidence>
<proteinExistence type="predicted"/>
<keyword evidence="3" id="KW-1185">Reference proteome</keyword>
<dbReference type="InterPro" id="IPR000073">
    <property type="entry name" value="AB_hydrolase_1"/>
</dbReference>
<name>A0ABW3CUB4_9FLAO</name>
<dbReference type="PRINTS" id="PR00111">
    <property type="entry name" value="ABHYDROLASE"/>
</dbReference>
<dbReference type="SUPFAM" id="SSF53474">
    <property type="entry name" value="alpha/beta-Hydrolases"/>
    <property type="match status" value="1"/>
</dbReference>
<sequence>MSINHKKFHFQSHGTLFFGQHWQPREAKAVVVLVHGFGEHSGRYADFVVPELVKKNIAVVSYDNFGHGETEGKRGHCPNYDALMFVLGIVVRKAEDLFPGLPVFLYGHSMGGNLVLNYVLRSPHKVTGVIATSPYLRLAFDPPKWKMLVGKMLMGVSPGITLASGLEVEAISRDASEVAKYKEDPLVHDKVSPMFSFPIMDAGEWVVKKAEELSVPTLLLHGTDDRLIDHKASVELEAKAPMSKLHLFKGGYHELHNDLEKDKALKIVTTWIDDHVGANFVL</sequence>
<dbReference type="EMBL" id="JBHTJH010000002">
    <property type="protein sequence ID" value="MFD0860874.1"/>
    <property type="molecule type" value="Genomic_DNA"/>
</dbReference>
<dbReference type="Gene3D" id="3.40.50.1820">
    <property type="entry name" value="alpha/beta hydrolase"/>
    <property type="match status" value="1"/>
</dbReference>
<dbReference type="InterPro" id="IPR051044">
    <property type="entry name" value="MAG_DAG_Lipase"/>
</dbReference>
<gene>
    <name evidence="2" type="ORF">ACFQ1M_01530</name>
</gene>
<keyword evidence="2" id="KW-0378">Hydrolase</keyword>
<dbReference type="Pfam" id="PF12146">
    <property type="entry name" value="Hydrolase_4"/>
    <property type="match status" value="1"/>
</dbReference>
<dbReference type="PANTHER" id="PTHR11614">
    <property type="entry name" value="PHOSPHOLIPASE-RELATED"/>
    <property type="match status" value="1"/>
</dbReference>